<feature type="domain" description="Beta-ketoacyl-[acyl-carrier-protein] synthase III N-terminal" evidence="4">
    <location>
        <begin position="117"/>
        <end position="194"/>
    </location>
</feature>
<name>C0QFM7_DESAH</name>
<keyword evidence="6" id="KW-1185">Reference proteome</keyword>
<dbReference type="KEGG" id="dat:HRM2_23500"/>
<dbReference type="GO" id="GO:0004315">
    <property type="term" value="F:3-oxoacyl-[acyl-carrier-protein] synthase activity"/>
    <property type="evidence" value="ECO:0007669"/>
    <property type="project" value="UniProtKB-EC"/>
</dbReference>
<evidence type="ECO:0000313" key="6">
    <source>
        <dbReference type="Proteomes" id="UP000000442"/>
    </source>
</evidence>
<dbReference type="eggNOG" id="COG0332">
    <property type="taxonomic scope" value="Bacteria"/>
</dbReference>
<organism evidence="5 6">
    <name type="scientific">Desulforapulum autotrophicum (strain ATCC 43914 / DSM 3382 / VKM B-1955 / HRM2)</name>
    <name type="common">Desulfobacterium autotrophicum</name>
    <dbReference type="NCBI Taxonomy" id="177437"/>
    <lineage>
        <taxon>Bacteria</taxon>
        <taxon>Pseudomonadati</taxon>
        <taxon>Thermodesulfobacteriota</taxon>
        <taxon>Desulfobacteria</taxon>
        <taxon>Desulfobacterales</taxon>
        <taxon>Desulfobacteraceae</taxon>
        <taxon>Desulforapulum</taxon>
    </lineage>
</organism>
<evidence type="ECO:0000313" key="5">
    <source>
        <dbReference type="EMBL" id="ACN15445.1"/>
    </source>
</evidence>
<dbReference type="Pfam" id="PF08545">
    <property type="entry name" value="ACP_syn_III"/>
    <property type="match status" value="1"/>
</dbReference>
<evidence type="ECO:0000259" key="4">
    <source>
        <dbReference type="Pfam" id="PF08545"/>
    </source>
</evidence>
<evidence type="ECO:0000259" key="3">
    <source>
        <dbReference type="Pfam" id="PF08541"/>
    </source>
</evidence>
<dbReference type="Pfam" id="PF08541">
    <property type="entry name" value="ACP_syn_III_C"/>
    <property type="match status" value="1"/>
</dbReference>
<accession>C0QFM7</accession>
<evidence type="ECO:0000256" key="2">
    <source>
        <dbReference type="ARBA" id="ARBA00023315"/>
    </source>
</evidence>
<dbReference type="InterPro" id="IPR013751">
    <property type="entry name" value="ACP_syn_III_N"/>
</dbReference>
<dbReference type="InterPro" id="IPR013747">
    <property type="entry name" value="ACP_syn_III_C"/>
</dbReference>
<keyword evidence="2 5" id="KW-0012">Acyltransferase</keyword>
<dbReference type="InterPro" id="IPR016039">
    <property type="entry name" value="Thiolase-like"/>
</dbReference>
<dbReference type="PANTHER" id="PTHR34069">
    <property type="entry name" value="3-OXOACYL-[ACYL-CARRIER-PROTEIN] SYNTHASE 3"/>
    <property type="match status" value="1"/>
</dbReference>
<proteinExistence type="predicted"/>
<dbReference type="NCBIfam" id="NF006720">
    <property type="entry name" value="PRK09258.1"/>
    <property type="match status" value="1"/>
</dbReference>
<evidence type="ECO:0000256" key="1">
    <source>
        <dbReference type="ARBA" id="ARBA00022679"/>
    </source>
</evidence>
<keyword evidence="1 5" id="KW-0808">Transferase</keyword>
<dbReference type="PANTHER" id="PTHR34069:SF3">
    <property type="entry name" value="ACYL-COA:ACYL-COA ALKYLTRANSFERASE"/>
    <property type="match status" value="1"/>
</dbReference>
<dbReference type="STRING" id="177437.HRM2_23500"/>
<feature type="domain" description="Beta-ketoacyl-[acyl-carrier-protein] synthase III C-terminal" evidence="3">
    <location>
        <begin position="266"/>
        <end position="350"/>
    </location>
</feature>
<dbReference type="AlphaFoldDB" id="C0QFM7"/>
<dbReference type="GO" id="GO:0006633">
    <property type="term" value="P:fatty acid biosynthetic process"/>
    <property type="evidence" value="ECO:0007669"/>
    <property type="project" value="InterPro"/>
</dbReference>
<dbReference type="EC" id="2.3.1.41" evidence="5"/>
<dbReference type="SUPFAM" id="SSF53901">
    <property type="entry name" value="Thiolase-like"/>
    <property type="match status" value="1"/>
</dbReference>
<dbReference type="HOGENOM" id="CLU_039592_4_2_7"/>
<dbReference type="EMBL" id="CP001087">
    <property type="protein sequence ID" value="ACN15445.1"/>
    <property type="molecule type" value="Genomic_DNA"/>
</dbReference>
<dbReference type="Gene3D" id="3.40.47.10">
    <property type="match status" value="2"/>
</dbReference>
<dbReference type="RefSeq" id="WP_015904213.1">
    <property type="nucleotide sequence ID" value="NC_012108.1"/>
</dbReference>
<dbReference type="Proteomes" id="UP000000442">
    <property type="component" value="Chromosome"/>
</dbReference>
<reference evidence="5 6" key="1">
    <citation type="journal article" date="2009" name="Environ. Microbiol.">
        <title>Genome sequence of Desulfobacterium autotrophicum HRM2, a marine sulfate reducer oxidizing organic carbon completely to carbon dioxide.</title>
        <authorList>
            <person name="Strittmatter A.W."/>
            <person name="Liesegang H."/>
            <person name="Rabus R."/>
            <person name="Decker I."/>
            <person name="Amann J."/>
            <person name="Andres S."/>
            <person name="Henne A."/>
            <person name="Fricke W.F."/>
            <person name="Martinez-Arias R."/>
            <person name="Bartels D."/>
            <person name="Goesmann A."/>
            <person name="Krause L."/>
            <person name="Puehler A."/>
            <person name="Klenk H.P."/>
            <person name="Richter M."/>
            <person name="Schuler M."/>
            <person name="Gloeckner F.O."/>
            <person name="Meyerdierks A."/>
            <person name="Gottschalk G."/>
            <person name="Amann R."/>
        </authorList>
    </citation>
    <scope>NUCLEOTIDE SEQUENCE [LARGE SCALE GENOMIC DNA]</scope>
    <source>
        <strain evidence="6">ATCC 43914 / DSM 3382 / HRM2</strain>
    </source>
</reference>
<dbReference type="GO" id="GO:0044550">
    <property type="term" value="P:secondary metabolite biosynthetic process"/>
    <property type="evidence" value="ECO:0007669"/>
    <property type="project" value="TreeGrafter"/>
</dbReference>
<gene>
    <name evidence="5" type="primary">fabH1</name>
    <name evidence="5" type="ordered locus">HRM2_23500</name>
</gene>
<dbReference type="OrthoDB" id="9788274at2"/>
<sequence length="350" mass="37725">MKYTKVFIDAIGYELAPHAVTTDEIEARLAPFYESVGFGKGQLLALTGIRERRFWDVEHTLAQGSAKAGQKAIEAAGIDPLSIESLVFCGVGRDGFEPATACAVANELKISPSAHVYDVSNACLGVITGMVQVANEIELGHISAGLVVSCETARQIVDATIDEINERKSVDFYKRTIATMTGGSGACAVLLTNGTLGNDAVHRHALMGGVVQQANEFHDMCRWTFEESGMPTHSRVCMRTNGHGVLENGLTLAKITFDRFKKELNLGDNKPDKFICHQVGSTHQQMFHKAINIDKAKDYATFPYLGNMGTVSLPMTAAIADERGFLLPGDVVGLLGIGSGLNCLMMGVKW</sequence>
<protein>
    <submittedName>
        <fullName evidence="5">FabH1</fullName>
        <ecNumber evidence="5">2.3.1.41</ecNumber>
    </submittedName>
</protein>